<dbReference type="AlphaFoldDB" id="A0A2T1M0P0"/>
<keyword evidence="3" id="KW-1185">Reference proteome</keyword>
<dbReference type="EMBL" id="PXOH01000005">
    <property type="protein sequence ID" value="PSF38244.1"/>
    <property type="molecule type" value="Genomic_DNA"/>
</dbReference>
<dbReference type="InterPro" id="IPR002850">
    <property type="entry name" value="PIN_toxin-like"/>
</dbReference>
<dbReference type="Pfam" id="PF13470">
    <property type="entry name" value="PIN_3"/>
    <property type="match status" value="1"/>
</dbReference>
<comment type="caution">
    <text evidence="2">The sequence shown here is derived from an EMBL/GenBank/DDBJ whole genome shotgun (WGS) entry which is preliminary data.</text>
</comment>
<dbReference type="InterPro" id="IPR029060">
    <property type="entry name" value="PIN-like_dom_sf"/>
</dbReference>
<evidence type="ECO:0000313" key="3">
    <source>
        <dbReference type="Proteomes" id="UP000239001"/>
    </source>
</evidence>
<evidence type="ECO:0000313" key="2">
    <source>
        <dbReference type="EMBL" id="PSF38244.1"/>
    </source>
</evidence>
<dbReference type="SUPFAM" id="SSF88723">
    <property type="entry name" value="PIN domain-like"/>
    <property type="match status" value="1"/>
</dbReference>
<reference evidence="2 3" key="1">
    <citation type="submission" date="2018-03" db="EMBL/GenBank/DDBJ databases">
        <title>The ancient ancestry and fast evolution of plastids.</title>
        <authorList>
            <person name="Moore K.R."/>
            <person name="Magnabosco C."/>
            <person name="Momper L."/>
            <person name="Gold D.A."/>
            <person name="Bosak T."/>
            <person name="Fournier G.P."/>
        </authorList>
    </citation>
    <scope>NUCLEOTIDE SEQUENCE [LARGE SCALE GENOMIC DNA]</scope>
    <source>
        <strain evidence="2 3">CCALA 016</strain>
    </source>
</reference>
<name>A0A2T1M0P0_9CHRO</name>
<dbReference type="OrthoDB" id="426765at2"/>
<gene>
    <name evidence="2" type="ORF">C7H19_07180</name>
</gene>
<organism evidence="2 3">
    <name type="scientific">Aphanothece hegewaldii CCALA 016</name>
    <dbReference type="NCBI Taxonomy" id="2107694"/>
    <lineage>
        <taxon>Bacteria</taxon>
        <taxon>Bacillati</taxon>
        <taxon>Cyanobacteriota</taxon>
        <taxon>Cyanophyceae</taxon>
        <taxon>Oscillatoriophycideae</taxon>
        <taxon>Chroococcales</taxon>
        <taxon>Aphanothecaceae</taxon>
        <taxon>Aphanothece</taxon>
    </lineage>
</organism>
<sequence length="137" mass="15767">MMKLERRFVFDVNVIVSAFLFEKSKPDQALGKAQNMGFVLVSNSIAMELREVLLRPKFARYLSLERRLELENNFIEATQIIEPTHTIEICRDPKDNKYLELAVSGKAEAIITGDEDLLVLNPFRGIIILTPQEFLNR</sequence>
<reference evidence="2 3" key="2">
    <citation type="submission" date="2018-03" db="EMBL/GenBank/DDBJ databases">
        <authorList>
            <person name="Keele B.F."/>
        </authorList>
    </citation>
    <scope>NUCLEOTIDE SEQUENCE [LARGE SCALE GENOMIC DNA]</scope>
    <source>
        <strain evidence="2 3">CCALA 016</strain>
    </source>
</reference>
<dbReference type="PANTHER" id="PTHR34610:SF3">
    <property type="entry name" value="SSL7007 PROTEIN"/>
    <property type="match status" value="1"/>
</dbReference>
<proteinExistence type="predicted"/>
<feature type="domain" description="PIN" evidence="1">
    <location>
        <begin position="7"/>
        <end position="115"/>
    </location>
</feature>
<dbReference type="PANTHER" id="PTHR34610">
    <property type="entry name" value="SSL7007 PROTEIN"/>
    <property type="match status" value="1"/>
</dbReference>
<dbReference type="InterPro" id="IPR002716">
    <property type="entry name" value="PIN_dom"/>
</dbReference>
<dbReference type="RefSeq" id="WP_106456209.1">
    <property type="nucleotide sequence ID" value="NZ_PXOH01000005.1"/>
</dbReference>
<dbReference type="NCBIfam" id="TIGR00305">
    <property type="entry name" value="putative toxin-antitoxin system toxin component, PIN family"/>
    <property type="match status" value="1"/>
</dbReference>
<dbReference type="Proteomes" id="UP000239001">
    <property type="component" value="Unassembled WGS sequence"/>
</dbReference>
<accession>A0A2T1M0P0</accession>
<protein>
    <submittedName>
        <fullName evidence="2">Putative toxin-antitoxin system toxin component, PIN family</fullName>
    </submittedName>
</protein>
<evidence type="ECO:0000259" key="1">
    <source>
        <dbReference type="Pfam" id="PF13470"/>
    </source>
</evidence>